<dbReference type="Proteomes" id="UP000664417">
    <property type="component" value="Unassembled WGS sequence"/>
</dbReference>
<name>A0A8J7QC42_9BACT</name>
<protein>
    <submittedName>
        <fullName evidence="1">Uncharacterized protein</fullName>
    </submittedName>
</protein>
<reference evidence="1" key="1">
    <citation type="submission" date="2021-03" db="EMBL/GenBank/DDBJ databases">
        <authorList>
            <person name="Wang G."/>
        </authorList>
    </citation>
    <scope>NUCLEOTIDE SEQUENCE</scope>
    <source>
        <strain evidence="1">KCTC 12899</strain>
    </source>
</reference>
<organism evidence="1 2">
    <name type="scientific">Acanthopleuribacter pedis</name>
    <dbReference type="NCBI Taxonomy" id="442870"/>
    <lineage>
        <taxon>Bacteria</taxon>
        <taxon>Pseudomonadati</taxon>
        <taxon>Acidobacteriota</taxon>
        <taxon>Holophagae</taxon>
        <taxon>Acanthopleuribacterales</taxon>
        <taxon>Acanthopleuribacteraceae</taxon>
        <taxon>Acanthopleuribacter</taxon>
    </lineage>
</organism>
<gene>
    <name evidence="1" type="ORF">J3U88_24775</name>
</gene>
<dbReference type="RefSeq" id="WP_207861690.1">
    <property type="nucleotide sequence ID" value="NZ_JAFREP010000027.1"/>
</dbReference>
<comment type="caution">
    <text evidence="1">The sequence shown here is derived from an EMBL/GenBank/DDBJ whole genome shotgun (WGS) entry which is preliminary data.</text>
</comment>
<accession>A0A8J7QC42</accession>
<sequence>MHQVFECDETQLMQVDPAWSAADLLNQNAVFYLKDLTEHLDFETNRVKKKFNALLASGSDPWQEIGIRKIWSHWMVRMKIFRDYYTHELRNTVTPVNPDWTANELLQQPGVFSLAEVCKKIPFSAHQLRYQSKRMVHPREEIGVYKDEQEKAYLVDMPVFAAWMNTIWADAL</sequence>
<keyword evidence="2" id="KW-1185">Reference proteome</keyword>
<dbReference type="EMBL" id="JAFREP010000027">
    <property type="protein sequence ID" value="MBO1321717.1"/>
    <property type="molecule type" value="Genomic_DNA"/>
</dbReference>
<proteinExistence type="predicted"/>
<dbReference type="AlphaFoldDB" id="A0A8J7QC42"/>
<evidence type="ECO:0000313" key="1">
    <source>
        <dbReference type="EMBL" id="MBO1321717.1"/>
    </source>
</evidence>
<evidence type="ECO:0000313" key="2">
    <source>
        <dbReference type="Proteomes" id="UP000664417"/>
    </source>
</evidence>